<feature type="transmembrane region" description="Helical" evidence="7">
    <location>
        <begin position="71"/>
        <end position="89"/>
    </location>
</feature>
<evidence type="ECO:0000256" key="5">
    <source>
        <dbReference type="ARBA" id="ARBA00022989"/>
    </source>
</evidence>
<feature type="domain" description="Nucleoside transporter/FeoB GTPase Gate" evidence="10">
    <location>
        <begin position="108"/>
        <end position="207"/>
    </location>
</feature>
<keyword evidence="6 7" id="KW-0472">Membrane</keyword>
<evidence type="ECO:0000256" key="1">
    <source>
        <dbReference type="ARBA" id="ARBA00004651"/>
    </source>
</evidence>
<gene>
    <name evidence="11" type="primary">nupC_2</name>
    <name evidence="11" type="ORF">BFO01nite_46250</name>
</gene>
<organism evidence="11 12">
    <name type="scientific">Brevibacillus formosus</name>
    <dbReference type="NCBI Taxonomy" id="54913"/>
    <lineage>
        <taxon>Bacteria</taxon>
        <taxon>Bacillati</taxon>
        <taxon>Bacillota</taxon>
        <taxon>Bacilli</taxon>
        <taxon>Bacillales</taxon>
        <taxon>Paenibacillaceae</taxon>
        <taxon>Brevibacillus</taxon>
    </lineage>
</organism>
<dbReference type="PANTHER" id="PTHR10590:SF4">
    <property type="entry name" value="SOLUTE CARRIER FAMILY 28 MEMBER 3"/>
    <property type="match status" value="1"/>
</dbReference>
<evidence type="ECO:0000256" key="4">
    <source>
        <dbReference type="ARBA" id="ARBA00022692"/>
    </source>
</evidence>
<feature type="transmembrane region" description="Helical" evidence="7">
    <location>
        <begin position="45"/>
        <end position="64"/>
    </location>
</feature>
<evidence type="ECO:0000256" key="7">
    <source>
        <dbReference type="SAM" id="Phobius"/>
    </source>
</evidence>
<proteinExistence type="inferred from homology"/>
<dbReference type="Pfam" id="PF01773">
    <property type="entry name" value="Nucleos_tra2_N"/>
    <property type="match status" value="1"/>
</dbReference>
<keyword evidence="3" id="KW-1003">Cell membrane</keyword>
<evidence type="ECO:0000259" key="8">
    <source>
        <dbReference type="Pfam" id="PF01773"/>
    </source>
</evidence>
<feature type="transmembrane region" description="Helical" evidence="7">
    <location>
        <begin position="290"/>
        <end position="312"/>
    </location>
</feature>
<feature type="transmembrane region" description="Helical" evidence="7">
    <location>
        <begin position="109"/>
        <end position="142"/>
    </location>
</feature>
<dbReference type="InterPro" id="IPR008276">
    <property type="entry name" value="C_nuclsd_transpt"/>
</dbReference>
<evidence type="ECO:0000256" key="3">
    <source>
        <dbReference type="ARBA" id="ARBA00022475"/>
    </source>
</evidence>
<comment type="subcellular location">
    <subcellularLocation>
        <location evidence="1">Cell membrane</location>
        <topology evidence="1">Multi-pass membrane protein</topology>
    </subcellularLocation>
</comment>
<dbReference type="InterPro" id="IPR011657">
    <property type="entry name" value="CNT_C_dom"/>
</dbReference>
<feature type="transmembrane region" description="Helical" evidence="7">
    <location>
        <begin position="21"/>
        <end position="39"/>
    </location>
</feature>
<feature type="domain" description="Concentrative nucleoside transporter C-terminal" evidence="9">
    <location>
        <begin position="210"/>
        <end position="407"/>
    </location>
</feature>
<evidence type="ECO:0000259" key="10">
    <source>
        <dbReference type="Pfam" id="PF07670"/>
    </source>
</evidence>
<dbReference type="EMBL" id="BJOL01000031">
    <property type="protein sequence ID" value="GED60493.1"/>
    <property type="molecule type" value="Genomic_DNA"/>
</dbReference>
<evidence type="ECO:0000259" key="9">
    <source>
        <dbReference type="Pfam" id="PF07662"/>
    </source>
</evidence>
<name>A0ABQ0TB15_9BACL</name>
<comment type="caution">
    <text evidence="11">The sequence shown here is derived from an EMBL/GenBank/DDBJ whole genome shotgun (WGS) entry which is preliminary data.</text>
</comment>
<feature type="domain" description="Concentrative nucleoside transporter N-terminal" evidence="8">
    <location>
        <begin position="26"/>
        <end position="98"/>
    </location>
</feature>
<evidence type="ECO:0000256" key="2">
    <source>
        <dbReference type="ARBA" id="ARBA00009033"/>
    </source>
</evidence>
<evidence type="ECO:0000313" key="11">
    <source>
        <dbReference type="EMBL" id="GED60493.1"/>
    </source>
</evidence>
<dbReference type="PANTHER" id="PTHR10590">
    <property type="entry name" value="SODIUM/NUCLEOSIDE COTRANSPORTER"/>
    <property type="match status" value="1"/>
</dbReference>
<protein>
    <submittedName>
        <fullName evidence="11">Nucleoside permease NupC</fullName>
    </submittedName>
</protein>
<accession>A0ABQ0TB15</accession>
<dbReference type="InterPro" id="IPR011642">
    <property type="entry name" value="Gate_dom"/>
</dbReference>
<feature type="transmembrane region" description="Helical" evidence="7">
    <location>
        <begin position="351"/>
        <end position="372"/>
    </location>
</feature>
<feature type="transmembrane region" description="Helical" evidence="7">
    <location>
        <begin position="318"/>
        <end position="339"/>
    </location>
</feature>
<feature type="transmembrane region" description="Helical" evidence="7">
    <location>
        <begin position="210"/>
        <end position="232"/>
    </location>
</feature>
<keyword evidence="4 7" id="KW-0812">Transmembrane</keyword>
<keyword evidence="12" id="KW-1185">Reference proteome</keyword>
<keyword evidence="5 7" id="KW-1133">Transmembrane helix</keyword>
<feature type="transmembrane region" description="Helical" evidence="7">
    <location>
        <begin position="263"/>
        <end position="283"/>
    </location>
</feature>
<evidence type="ECO:0000313" key="12">
    <source>
        <dbReference type="Proteomes" id="UP000319498"/>
    </source>
</evidence>
<sequence length="411" mass="44619">MCSFGKIMERDMRIGVGCMNYIIAGIGLITVFLLAWLASSDKKHIRYRPILIMILIQIVFGLLLLRTNIGLIFISGIASSFSTLLKYAYEGINFVFGGIANPDATPFFLQVLLPIVFVSALIGILQYTRILPLFIQYVGLVLSKVNGMGKLESYNAIASAIVGQSEVFITVKKQLGAIPENRLYTLCASAMSTVSMSIVGSFMTMLKPEYVVAALVLNLFGGFIIASIITPYEVKPEDDLLDQEKEERQAFFEMLGEYILDGFKVAVVVAAMLLGFIALIAMVNGFFSAVFGISFQALLGYVFAPLAFLMGVPWHEAVQAGSIMATKIVANEFVAILDFTKIQGQLSERTVAIVSVFLISFANFGSIGTIVGAVKGLNERQGNVVARFGLRLLYGATLVSILSGIIISIVV</sequence>
<reference evidence="11 12" key="1">
    <citation type="submission" date="2019-06" db="EMBL/GenBank/DDBJ databases">
        <title>Whole genome shotgun sequence of Brevibacillus formosus NBRC 15716.</title>
        <authorList>
            <person name="Hosoyama A."/>
            <person name="Uohara A."/>
            <person name="Ohji S."/>
            <person name="Ichikawa N."/>
        </authorList>
    </citation>
    <scope>NUCLEOTIDE SEQUENCE [LARGE SCALE GENOMIC DNA]</scope>
    <source>
        <strain evidence="11 12">NBRC 15716</strain>
    </source>
</reference>
<dbReference type="Pfam" id="PF07670">
    <property type="entry name" value="Gate"/>
    <property type="match status" value="1"/>
</dbReference>
<feature type="transmembrane region" description="Helical" evidence="7">
    <location>
        <begin position="392"/>
        <end position="410"/>
    </location>
</feature>
<evidence type="ECO:0000256" key="6">
    <source>
        <dbReference type="ARBA" id="ARBA00023136"/>
    </source>
</evidence>
<dbReference type="Proteomes" id="UP000319498">
    <property type="component" value="Unassembled WGS sequence"/>
</dbReference>
<comment type="similarity">
    <text evidence="2">Belongs to the concentrative nucleoside transporter (CNT) (TC 2.A.41) family.</text>
</comment>
<dbReference type="InterPro" id="IPR002668">
    <property type="entry name" value="CNT_N_dom"/>
</dbReference>
<dbReference type="Pfam" id="PF07662">
    <property type="entry name" value="Nucleos_tra2_C"/>
    <property type="match status" value="1"/>
</dbReference>